<dbReference type="InterPro" id="IPR036116">
    <property type="entry name" value="FN3_sf"/>
</dbReference>
<dbReference type="OrthoDB" id="6054340at2759"/>
<protein>
    <recommendedName>
        <fullName evidence="1">Fibronectin type-III domain-containing protein</fullName>
    </recommendedName>
</protein>
<dbReference type="Gene3D" id="2.60.40.10">
    <property type="entry name" value="Immunoglobulins"/>
    <property type="match status" value="1"/>
</dbReference>
<evidence type="ECO:0000313" key="3">
    <source>
        <dbReference type="Proteomes" id="UP000596742"/>
    </source>
</evidence>
<name>A0A8B6CBQ7_MYTGA</name>
<dbReference type="InterPro" id="IPR003961">
    <property type="entry name" value="FN3_dom"/>
</dbReference>
<dbReference type="AlphaFoldDB" id="A0A8B6CBQ7"/>
<gene>
    <name evidence="2" type="ORF">MGAL_10B054002</name>
</gene>
<dbReference type="PROSITE" id="PS50853">
    <property type="entry name" value="FN3"/>
    <property type="match status" value="1"/>
</dbReference>
<reference evidence="2" key="1">
    <citation type="submission" date="2018-11" db="EMBL/GenBank/DDBJ databases">
        <authorList>
            <person name="Alioto T."/>
            <person name="Alioto T."/>
        </authorList>
    </citation>
    <scope>NUCLEOTIDE SEQUENCE</scope>
</reference>
<accession>A0A8B6CBQ7</accession>
<dbReference type="SUPFAM" id="SSF49265">
    <property type="entry name" value="Fibronectin type III"/>
    <property type="match status" value="1"/>
</dbReference>
<dbReference type="Proteomes" id="UP000596742">
    <property type="component" value="Unassembled WGS sequence"/>
</dbReference>
<sequence length="155" mass="17430">MATLRLDIDNCWMGVAMNATITETYKLEITSYNGAMLSRKTIKEILRVTDLSGIQEYNGVTNLKVEIVKEDSFKITWEQPKSCYVRLGIKLMVTNEAGHSREFQVFKDATSYTVGGLNASATYIIHMFTKYGTDDYYKMSNAVNATISLTIPIKG</sequence>
<dbReference type="Pfam" id="PF00041">
    <property type="entry name" value="fn3"/>
    <property type="match status" value="1"/>
</dbReference>
<dbReference type="InterPro" id="IPR013783">
    <property type="entry name" value="Ig-like_fold"/>
</dbReference>
<evidence type="ECO:0000313" key="2">
    <source>
        <dbReference type="EMBL" id="VDI02389.1"/>
    </source>
</evidence>
<evidence type="ECO:0000259" key="1">
    <source>
        <dbReference type="PROSITE" id="PS50853"/>
    </source>
</evidence>
<keyword evidence="3" id="KW-1185">Reference proteome</keyword>
<dbReference type="EMBL" id="UYJE01001472">
    <property type="protein sequence ID" value="VDI02389.1"/>
    <property type="molecule type" value="Genomic_DNA"/>
</dbReference>
<comment type="caution">
    <text evidence="2">The sequence shown here is derived from an EMBL/GenBank/DDBJ whole genome shotgun (WGS) entry which is preliminary data.</text>
</comment>
<organism evidence="2 3">
    <name type="scientific">Mytilus galloprovincialis</name>
    <name type="common">Mediterranean mussel</name>
    <dbReference type="NCBI Taxonomy" id="29158"/>
    <lineage>
        <taxon>Eukaryota</taxon>
        <taxon>Metazoa</taxon>
        <taxon>Spiralia</taxon>
        <taxon>Lophotrochozoa</taxon>
        <taxon>Mollusca</taxon>
        <taxon>Bivalvia</taxon>
        <taxon>Autobranchia</taxon>
        <taxon>Pteriomorphia</taxon>
        <taxon>Mytilida</taxon>
        <taxon>Mytiloidea</taxon>
        <taxon>Mytilidae</taxon>
        <taxon>Mytilinae</taxon>
        <taxon>Mytilus</taxon>
    </lineage>
</organism>
<proteinExistence type="predicted"/>
<dbReference type="CDD" id="cd00063">
    <property type="entry name" value="FN3"/>
    <property type="match status" value="1"/>
</dbReference>
<feature type="domain" description="Fibronectin type-III" evidence="1">
    <location>
        <begin position="59"/>
        <end position="150"/>
    </location>
</feature>